<dbReference type="Pfam" id="PF10986">
    <property type="entry name" value="ZrgA"/>
    <property type="match status" value="1"/>
</dbReference>
<evidence type="ECO:0000313" key="2">
    <source>
        <dbReference type="EMBL" id="GCL62948.1"/>
    </source>
</evidence>
<dbReference type="EMBL" id="BJCL01000004">
    <property type="protein sequence ID" value="GCL62948.1"/>
    <property type="molecule type" value="Genomic_DNA"/>
</dbReference>
<dbReference type="Proteomes" id="UP000301751">
    <property type="component" value="Unassembled WGS sequence"/>
</dbReference>
<gene>
    <name evidence="2" type="ORF">AQPW35_20290</name>
</gene>
<dbReference type="RefSeq" id="WP_137732701.1">
    <property type="nucleotide sequence ID" value="NZ_BJCL01000004.1"/>
</dbReference>
<accession>A0A480AVX7</accession>
<dbReference type="OrthoDB" id="7346546at2"/>
<keyword evidence="3" id="KW-1185">Reference proteome</keyword>
<keyword evidence="1" id="KW-0732">Signal</keyword>
<proteinExistence type="predicted"/>
<dbReference type="AlphaFoldDB" id="A0A480AVX7"/>
<dbReference type="InterPro" id="IPR021253">
    <property type="entry name" value="ZrgA-like"/>
</dbReference>
<sequence length="190" mass="19385">MTPRRIRRHAALALALSALLVGAAQAAGAHQHGVAALQVVVDGNSLTVSLDSPLDNLLGFERGPRTEAERKAVQAMAQRLRNAGTLLVPAAAAQCQLQGVDLASDVIAPALLAATAAATTAAAPAAAGSGHADLEAGFRFQCAQPQALKALDVAGLFQAFPRLKQLDAALAAPGVQRGAKLRPKQATLAW</sequence>
<evidence type="ECO:0000313" key="3">
    <source>
        <dbReference type="Proteomes" id="UP000301751"/>
    </source>
</evidence>
<organism evidence="2 3">
    <name type="scientific">Pseudaquabacterium pictum</name>
    <dbReference type="NCBI Taxonomy" id="2315236"/>
    <lineage>
        <taxon>Bacteria</taxon>
        <taxon>Pseudomonadati</taxon>
        <taxon>Pseudomonadota</taxon>
        <taxon>Betaproteobacteria</taxon>
        <taxon>Burkholderiales</taxon>
        <taxon>Sphaerotilaceae</taxon>
        <taxon>Pseudaquabacterium</taxon>
    </lineage>
</organism>
<evidence type="ECO:0000256" key="1">
    <source>
        <dbReference type="SAM" id="SignalP"/>
    </source>
</evidence>
<reference evidence="3" key="1">
    <citation type="submission" date="2019-03" db="EMBL/GenBank/DDBJ databases">
        <title>Aquabacterium pictum sp.nov., the first bacteriochlorophyll a-containing freshwater bacterium in the genus Aquabacterium of the class Betaproteobacteria.</title>
        <authorList>
            <person name="Hirose S."/>
            <person name="Tank M."/>
            <person name="Hara E."/>
            <person name="Tamaki H."/>
            <person name="Takaichi S."/>
            <person name="Haruta S."/>
            <person name="Hanada S."/>
        </authorList>
    </citation>
    <scope>NUCLEOTIDE SEQUENCE [LARGE SCALE GENOMIC DNA]</scope>
    <source>
        <strain evidence="3">W35</strain>
    </source>
</reference>
<feature type="signal peptide" evidence="1">
    <location>
        <begin position="1"/>
        <end position="26"/>
    </location>
</feature>
<protein>
    <recommendedName>
        <fullName evidence="4">DUF2796 domain-containing protein</fullName>
    </recommendedName>
</protein>
<comment type="caution">
    <text evidence="2">The sequence shown here is derived from an EMBL/GenBank/DDBJ whole genome shotgun (WGS) entry which is preliminary data.</text>
</comment>
<evidence type="ECO:0008006" key="4">
    <source>
        <dbReference type="Google" id="ProtNLM"/>
    </source>
</evidence>
<name>A0A480AVX7_9BURK</name>
<feature type="chain" id="PRO_5019852214" description="DUF2796 domain-containing protein" evidence="1">
    <location>
        <begin position="27"/>
        <end position="190"/>
    </location>
</feature>